<accession>Q022K2</accession>
<dbReference type="PANTHER" id="PTHR46145">
    <property type="entry name" value="HEPARANASE"/>
    <property type="match status" value="1"/>
</dbReference>
<gene>
    <name evidence="2" type="ordered locus">Acid_3120</name>
</gene>
<dbReference type="OrthoDB" id="366350at2"/>
<dbReference type="InterPro" id="IPR017853">
    <property type="entry name" value="GH"/>
</dbReference>
<evidence type="ECO:0008006" key="3">
    <source>
        <dbReference type="Google" id="ProtNLM"/>
    </source>
</evidence>
<evidence type="ECO:0000256" key="1">
    <source>
        <dbReference type="SAM" id="SignalP"/>
    </source>
</evidence>
<dbReference type="eggNOG" id="ENOG502Z9F7">
    <property type="taxonomic scope" value="Bacteria"/>
</dbReference>
<organism evidence="2">
    <name type="scientific">Solibacter usitatus (strain Ellin6076)</name>
    <dbReference type="NCBI Taxonomy" id="234267"/>
    <lineage>
        <taxon>Bacteria</taxon>
        <taxon>Pseudomonadati</taxon>
        <taxon>Acidobacteriota</taxon>
        <taxon>Terriglobia</taxon>
        <taxon>Bryobacterales</taxon>
        <taxon>Solibacteraceae</taxon>
        <taxon>Candidatus Solibacter</taxon>
    </lineage>
</organism>
<dbReference type="CAZy" id="GH79">
    <property type="family name" value="Glycoside Hydrolase Family 79"/>
</dbReference>
<dbReference type="EMBL" id="CP000473">
    <property type="protein sequence ID" value="ABJ84098.1"/>
    <property type="molecule type" value="Genomic_DNA"/>
</dbReference>
<dbReference type="Pfam" id="PF03662">
    <property type="entry name" value="Glyco_hydro_79n"/>
    <property type="match status" value="1"/>
</dbReference>
<reference evidence="2" key="1">
    <citation type="submission" date="2006-10" db="EMBL/GenBank/DDBJ databases">
        <title>Complete sequence of Solibacter usitatus Ellin6076.</title>
        <authorList>
            <consortium name="US DOE Joint Genome Institute"/>
            <person name="Copeland A."/>
            <person name="Lucas S."/>
            <person name="Lapidus A."/>
            <person name="Barry K."/>
            <person name="Detter J.C."/>
            <person name="Glavina del Rio T."/>
            <person name="Hammon N."/>
            <person name="Israni S."/>
            <person name="Dalin E."/>
            <person name="Tice H."/>
            <person name="Pitluck S."/>
            <person name="Thompson L.S."/>
            <person name="Brettin T."/>
            <person name="Bruce D."/>
            <person name="Han C."/>
            <person name="Tapia R."/>
            <person name="Gilna P."/>
            <person name="Schmutz J."/>
            <person name="Larimer F."/>
            <person name="Land M."/>
            <person name="Hauser L."/>
            <person name="Kyrpides N."/>
            <person name="Mikhailova N."/>
            <person name="Janssen P.H."/>
            <person name="Kuske C.R."/>
            <person name="Richardson P."/>
        </authorList>
    </citation>
    <scope>NUCLEOTIDE SEQUENCE</scope>
    <source>
        <strain evidence="2">Ellin6076</strain>
    </source>
</reference>
<dbReference type="InterPro" id="IPR005199">
    <property type="entry name" value="Glyco_hydro_79"/>
</dbReference>
<dbReference type="InParanoid" id="Q022K2"/>
<dbReference type="Gene3D" id="3.20.20.80">
    <property type="entry name" value="Glycosidases"/>
    <property type="match status" value="1"/>
</dbReference>
<sequence precursor="true">MTRTLVILLMLAATRGGAQPIVLAPRTMPRTGAVDPRFQSYNIEMVEVTGGRFWKPYASAAPASAPKPDAAPAGLPADLLEYRPPIDLANARLRKLAATLGPTYIRVSGTWANTIYFHDSDDAAPEKPPAGFNAILTRKQWKGVIDFVQAAEGRLVTSFAFGAGNRDTAGAWTPDQARHVIAYTKAAGGSIAAAEFMNEPNYAAQGGAIRGYDAAAYGRDIETFRRFFREAAPGSLFLGPGSTGEGGVLGKIPTPGKLQTEDLLKATGPVFDVFSYHIYAAVSQRCSGPMPSIGTTAAAARSSEWLSRPDKIHAFYADLRDRYLPGKPLWVTEVADAGCGGNPWASTFLDTFRYLNQHGRLAQQGVQMIAHNTLSASDYGLLDEKTYDPRPNYWGAVLWHRLMGTTVLNPVTKAADDLYLYAHCQAGHPSGVTVLAINAGTTARELDAPMGAERYTLSAAQPDSPTVQLNGRTLEASADGGLPPLTGAPVRAGRTSLPAASITFLVFPDAANQSCR</sequence>
<keyword evidence="1" id="KW-0732">Signal</keyword>
<dbReference type="GO" id="GO:0016798">
    <property type="term" value="F:hydrolase activity, acting on glycosyl bonds"/>
    <property type="evidence" value="ECO:0007669"/>
    <property type="project" value="InterPro"/>
</dbReference>
<dbReference type="SUPFAM" id="SSF51445">
    <property type="entry name" value="(Trans)glycosidases"/>
    <property type="match status" value="1"/>
</dbReference>
<dbReference type="AlphaFoldDB" id="Q022K2"/>
<dbReference type="KEGG" id="sus:Acid_3120"/>
<dbReference type="STRING" id="234267.Acid_3120"/>
<name>Q022K2_SOLUE</name>
<evidence type="ECO:0000313" key="2">
    <source>
        <dbReference type="EMBL" id="ABJ84098.1"/>
    </source>
</evidence>
<feature type="signal peptide" evidence="1">
    <location>
        <begin position="1"/>
        <end position="18"/>
    </location>
</feature>
<proteinExistence type="predicted"/>
<dbReference type="PANTHER" id="PTHR46145:SF4">
    <property type="entry name" value="HEPARANASE"/>
    <property type="match status" value="1"/>
</dbReference>
<dbReference type="GO" id="GO:0016020">
    <property type="term" value="C:membrane"/>
    <property type="evidence" value="ECO:0007669"/>
    <property type="project" value="InterPro"/>
</dbReference>
<feature type="chain" id="PRO_5004163148" description="Glycoside hydrolase, family 79" evidence="1">
    <location>
        <begin position="19"/>
        <end position="516"/>
    </location>
</feature>
<dbReference type="HOGENOM" id="CLU_041143_0_0_0"/>
<protein>
    <recommendedName>
        <fullName evidence="3">Glycoside hydrolase, family 79</fullName>
    </recommendedName>
</protein>